<dbReference type="EMBL" id="BMCJ01000001">
    <property type="protein sequence ID" value="GGC78276.1"/>
    <property type="molecule type" value="Genomic_DNA"/>
</dbReference>
<dbReference type="Pfam" id="PF13730">
    <property type="entry name" value="HTH_36"/>
    <property type="match status" value="1"/>
</dbReference>
<organism evidence="1 2">
    <name type="scientific">Thalassobacillus devorans</name>
    <dbReference type="NCBI Taxonomy" id="279813"/>
    <lineage>
        <taxon>Bacteria</taxon>
        <taxon>Bacillati</taxon>
        <taxon>Bacillota</taxon>
        <taxon>Bacilli</taxon>
        <taxon>Bacillales</taxon>
        <taxon>Bacillaceae</taxon>
        <taxon>Thalassobacillus</taxon>
    </lineage>
</organism>
<dbReference type="Proteomes" id="UP000619534">
    <property type="component" value="Unassembled WGS sequence"/>
</dbReference>
<gene>
    <name evidence="1" type="ORF">GCM10007216_06010</name>
</gene>
<reference evidence="2" key="1">
    <citation type="journal article" date="2019" name="Int. J. Syst. Evol. Microbiol.">
        <title>The Global Catalogue of Microorganisms (GCM) 10K type strain sequencing project: providing services to taxonomists for standard genome sequencing and annotation.</title>
        <authorList>
            <consortium name="The Broad Institute Genomics Platform"/>
            <consortium name="The Broad Institute Genome Sequencing Center for Infectious Disease"/>
            <person name="Wu L."/>
            <person name="Ma J."/>
        </authorList>
    </citation>
    <scope>NUCLEOTIDE SEQUENCE [LARGE SCALE GENOMIC DNA]</scope>
    <source>
        <strain evidence="2">CCM 7282</strain>
    </source>
</reference>
<sequence>MLQEIRQLQSFPNKNSLDLRVRAFLYHHKATLSSGALHVLKFIWRHSVKFPGVSFAKIETIMEKTSRSRSTVIRAINLFVAKGLMKRVPAVRPNGKRGVNFLVILPQETDPCPWEKDAESDQPEVNTMEQAPVQKTDIKKAASKQVMDTDYLPAFIPKAFIELTKPYLQITDIYAAWGSVARAYRQMKLNYPVDHYIDVINKTFKQAIFLQKQGAIKKTFLGYFYGGMKNSFTQVGRKEIMDDPSNLYYDWLHES</sequence>
<evidence type="ECO:0000313" key="1">
    <source>
        <dbReference type="EMBL" id="GGC78276.1"/>
    </source>
</evidence>
<evidence type="ECO:0008006" key="3">
    <source>
        <dbReference type="Google" id="ProtNLM"/>
    </source>
</evidence>
<proteinExistence type="predicted"/>
<protein>
    <recommendedName>
        <fullName evidence="3">Helix-turn-helix domain-containing protein</fullName>
    </recommendedName>
</protein>
<name>A0ABQ1NM84_9BACI</name>
<comment type="caution">
    <text evidence="1">The sequence shown here is derived from an EMBL/GenBank/DDBJ whole genome shotgun (WGS) entry which is preliminary data.</text>
</comment>
<dbReference type="RefSeq" id="WP_062445217.1">
    <property type="nucleotide sequence ID" value="NZ_BMCJ01000001.1"/>
</dbReference>
<accession>A0ABQ1NM84</accession>
<evidence type="ECO:0000313" key="2">
    <source>
        <dbReference type="Proteomes" id="UP000619534"/>
    </source>
</evidence>
<keyword evidence="2" id="KW-1185">Reference proteome</keyword>